<feature type="region of interest" description="Disordered" evidence="1">
    <location>
        <begin position="93"/>
        <end position="112"/>
    </location>
</feature>
<accession>A0A840MI69</accession>
<name>A0A840MI69_9PROT</name>
<dbReference type="EMBL" id="JACHHY010000012">
    <property type="protein sequence ID" value="MBB5018904.1"/>
    <property type="molecule type" value="Genomic_DNA"/>
</dbReference>
<organism evidence="2 3">
    <name type="scientific">Chitinivorax tropicus</name>
    <dbReference type="NCBI Taxonomy" id="714531"/>
    <lineage>
        <taxon>Bacteria</taxon>
        <taxon>Pseudomonadati</taxon>
        <taxon>Pseudomonadota</taxon>
        <taxon>Betaproteobacteria</taxon>
        <taxon>Chitinivorax</taxon>
    </lineage>
</organism>
<keyword evidence="3" id="KW-1185">Reference proteome</keyword>
<feature type="compositionally biased region" description="Basic and acidic residues" evidence="1">
    <location>
        <begin position="93"/>
        <end position="108"/>
    </location>
</feature>
<protein>
    <submittedName>
        <fullName evidence="2">Uncharacterized protein</fullName>
    </submittedName>
</protein>
<dbReference type="Proteomes" id="UP000575898">
    <property type="component" value="Unassembled WGS sequence"/>
</dbReference>
<gene>
    <name evidence="2" type="ORF">HNQ59_002201</name>
</gene>
<sequence>MEILEAYCEELGGVVEIYEAQEEYFAQPAANRHRFKFRCSDAACRAAKNPLVVGVNYDKNAEESDKYQQPHFKSHTNHPHIDTCVWVVSDAGKREENPSGNERDDVRHPRPKATNVVDVFEPRHSDTLLGAASADARPPAVVSNDAPQEDGGQAGIRAGTTTTSRLEKLIDCWSNMELDARRHHRITINGRTLTYHQLCLRIITISEEENGSRVVYGGARVRAWPEDKPTHYYVNFIDGCDRFPEVGGEKSLTISLPIKRLKQSRRGALLTDRIEQASQPNHYLKVYAWGDITARTGNKKGYELEVAALDNLVLKVVKKKPAERK</sequence>
<reference evidence="2 3" key="1">
    <citation type="submission" date="2020-08" db="EMBL/GenBank/DDBJ databases">
        <title>Genomic Encyclopedia of Type Strains, Phase IV (KMG-IV): sequencing the most valuable type-strain genomes for metagenomic binning, comparative biology and taxonomic classification.</title>
        <authorList>
            <person name="Goeker M."/>
        </authorList>
    </citation>
    <scope>NUCLEOTIDE SEQUENCE [LARGE SCALE GENOMIC DNA]</scope>
    <source>
        <strain evidence="2 3">DSM 27165</strain>
    </source>
</reference>
<proteinExistence type="predicted"/>
<dbReference type="RefSeq" id="WP_246490956.1">
    <property type="nucleotide sequence ID" value="NZ_JACHHY010000012.1"/>
</dbReference>
<comment type="caution">
    <text evidence="2">The sequence shown here is derived from an EMBL/GenBank/DDBJ whole genome shotgun (WGS) entry which is preliminary data.</text>
</comment>
<evidence type="ECO:0000256" key="1">
    <source>
        <dbReference type="SAM" id="MobiDB-lite"/>
    </source>
</evidence>
<dbReference type="AlphaFoldDB" id="A0A840MI69"/>
<evidence type="ECO:0000313" key="2">
    <source>
        <dbReference type="EMBL" id="MBB5018904.1"/>
    </source>
</evidence>
<evidence type="ECO:0000313" key="3">
    <source>
        <dbReference type="Proteomes" id="UP000575898"/>
    </source>
</evidence>
<feature type="region of interest" description="Disordered" evidence="1">
    <location>
        <begin position="133"/>
        <end position="157"/>
    </location>
</feature>